<evidence type="ECO:0000313" key="3">
    <source>
        <dbReference type="Proteomes" id="UP001295444"/>
    </source>
</evidence>
<protein>
    <submittedName>
        <fullName evidence="2">Uncharacterized protein</fullName>
    </submittedName>
</protein>
<proteinExistence type="predicted"/>
<feature type="non-terminal residue" evidence="2">
    <location>
        <position position="174"/>
    </location>
</feature>
<evidence type="ECO:0000256" key="1">
    <source>
        <dbReference type="SAM" id="MobiDB-lite"/>
    </source>
</evidence>
<feature type="compositionally biased region" description="Acidic residues" evidence="1">
    <location>
        <begin position="164"/>
        <end position="174"/>
    </location>
</feature>
<dbReference type="PANTHER" id="PTHR11505">
    <property type="entry name" value="L1 TRANSPOSABLE ELEMENT-RELATED"/>
    <property type="match status" value="1"/>
</dbReference>
<dbReference type="AlphaFoldDB" id="A0AAD1RA47"/>
<dbReference type="EMBL" id="OW240913">
    <property type="protein sequence ID" value="CAH2246076.1"/>
    <property type="molecule type" value="Genomic_DNA"/>
</dbReference>
<evidence type="ECO:0000313" key="2">
    <source>
        <dbReference type="EMBL" id="CAH2246076.1"/>
    </source>
</evidence>
<dbReference type="Proteomes" id="UP001295444">
    <property type="component" value="Chromosome 02"/>
</dbReference>
<dbReference type="InterPro" id="IPR004244">
    <property type="entry name" value="Transposase_22"/>
</dbReference>
<accession>A0AAD1RA47</accession>
<organism evidence="2 3">
    <name type="scientific">Pelobates cultripes</name>
    <name type="common">Western spadefoot toad</name>
    <dbReference type="NCBI Taxonomy" id="61616"/>
    <lineage>
        <taxon>Eukaryota</taxon>
        <taxon>Metazoa</taxon>
        <taxon>Chordata</taxon>
        <taxon>Craniata</taxon>
        <taxon>Vertebrata</taxon>
        <taxon>Euteleostomi</taxon>
        <taxon>Amphibia</taxon>
        <taxon>Batrachia</taxon>
        <taxon>Anura</taxon>
        <taxon>Pelobatoidea</taxon>
        <taxon>Pelobatidae</taxon>
        <taxon>Pelobates</taxon>
    </lineage>
</organism>
<keyword evidence="3" id="KW-1185">Reference proteome</keyword>
<gene>
    <name evidence="2" type="ORF">PECUL_23A059127</name>
</gene>
<feature type="region of interest" description="Disordered" evidence="1">
    <location>
        <begin position="155"/>
        <end position="174"/>
    </location>
</feature>
<sequence>MATKKARNTAGSTPSTVIPPAKSSLRRFFADQTEAHQTSKMAPAALTRGSQPPSPAPSEGSEDESDIRALLTRLPSKKDLTDMFQKLEHSFGEKLQVITNDVQHLGARVQSLEDAEETHDRLWADSQAIQTQHTDAIAYLQRKLDDIDNRGRRNNLRVRGIPEGPEDATENPIK</sequence>
<feature type="region of interest" description="Disordered" evidence="1">
    <location>
        <begin position="1"/>
        <end position="66"/>
    </location>
</feature>
<reference evidence="2" key="1">
    <citation type="submission" date="2022-03" db="EMBL/GenBank/DDBJ databases">
        <authorList>
            <person name="Alioto T."/>
            <person name="Alioto T."/>
            <person name="Gomez Garrido J."/>
        </authorList>
    </citation>
    <scope>NUCLEOTIDE SEQUENCE</scope>
</reference>
<name>A0AAD1RA47_PELCU</name>